<dbReference type="PANTHER" id="PTHR43247:SF1">
    <property type="entry name" value="PHOSPHOSERINE AMINOTRANSFERASE"/>
    <property type="match status" value="1"/>
</dbReference>
<comment type="similarity">
    <text evidence="3">Belongs to the class-V pyridoxal-phosphate-dependent aminotransferase family. SerC subfamily.</text>
</comment>
<evidence type="ECO:0000313" key="14">
    <source>
        <dbReference type="Proteomes" id="UP000785679"/>
    </source>
</evidence>
<accession>A0A8J8T1A0</accession>
<protein>
    <recommendedName>
        <fullName evidence="4">phosphoserine transaminase</fullName>
        <ecNumber evidence="4">2.6.1.52</ecNumber>
    </recommendedName>
</protein>
<dbReference type="HAMAP" id="MF_00160">
    <property type="entry name" value="SerC_aminotrans_5"/>
    <property type="match status" value="1"/>
</dbReference>
<dbReference type="NCBIfam" id="TIGR01364">
    <property type="entry name" value="serC_1"/>
    <property type="match status" value="1"/>
</dbReference>
<evidence type="ECO:0000259" key="12">
    <source>
        <dbReference type="Pfam" id="PF00266"/>
    </source>
</evidence>
<comment type="catalytic activity">
    <reaction evidence="11">
        <text>O-phospho-L-serine + 2-oxoglutarate = 3-phosphooxypyruvate + L-glutamate</text>
        <dbReference type="Rhea" id="RHEA:14329"/>
        <dbReference type="ChEBI" id="CHEBI:16810"/>
        <dbReference type="ChEBI" id="CHEBI:18110"/>
        <dbReference type="ChEBI" id="CHEBI:29985"/>
        <dbReference type="ChEBI" id="CHEBI:57524"/>
        <dbReference type="EC" id="2.6.1.52"/>
    </reaction>
</comment>
<proteinExistence type="inferred from homology"/>
<comment type="caution">
    <text evidence="13">The sequence shown here is derived from an EMBL/GenBank/DDBJ whole genome shotgun (WGS) entry which is preliminary data.</text>
</comment>
<dbReference type="InterPro" id="IPR022278">
    <property type="entry name" value="Pser_aminoTfrase"/>
</dbReference>
<dbReference type="OrthoDB" id="1703350at2759"/>
<name>A0A8J8T1A0_HALGN</name>
<dbReference type="EMBL" id="RRYP01010194">
    <property type="protein sequence ID" value="TNV78542.1"/>
    <property type="molecule type" value="Genomic_DNA"/>
</dbReference>
<evidence type="ECO:0000256" key="9">
    <source>
        <dbReference type="ARBA" id="ARBA00023299"/>
    </source>
</evidence>
<keyword evidence="14" id="KW-1185">Reference proteome</keyword>
<reference evidence="13" key="1">
    <citation type="submission" date="2019-06" db="EMBL/GenBank/DDBJ databases">
        <authorList>
            <person name="Zheng W."/>
        </authorList>
    </citation>
    <scope>NUCLEOTIDE SEQUENCE</scope>
    <source>
        <strain evidence="13">QDHG01</strain>
    </source>
</reference>
<dbReference type="GO" id="GO:0004648">
    <property type="term" value="F:O-phospho-L-serine:2-oxoglutarate aminotransferase activity"/>
    <property type="evidence" value="ECO:0007669"/>
    <property type="project" value="UniProtKB-EC"/>
</dbReference>
<dbReference type="Proteomes" id="UP000785679">
    <property type="component" value="Unassembled WGS sequence"/>
</dbReference>
<comment type="catalytic activity">
    <reaction evidence="10">
        <text>4-(phosphooxy)-L-threonine + 2-oxoglutarate = (R)-3-hydroxy-2-oxo-4-phosphooxybutanoate + L-glutamate</text>
        <dbReference type="Rhea" id="RHEA:16573"/>
        <dbReference type="ChEBI" id="CHEBI:16810"/>
        <dbReference type="ChEBI" id="CHEBI:29985"/>
        <dbReference type="ChEBI" id="CHEBI:58452"/>
        <dbReference type="ChEBI" id="CHEBI:58538"/>
        <dbReference type="EC" id="2.6.1.52"/>
    </reaction>
</comment>
<keyword evidence="9" id="KW-0718">Serine biosynthesis</keyword>
<dbReference type="GO" id="GO:0030170">
    <property type="term" value="F:pyridoxal phosphate binding"/>
    <property type="evidence" value="ECO:0007669"/>
    <property type="project" value="TreeGrafter"/>
</dbReference>
<dbReference type="UniPathway" id="UPA00135">
    <property type="reaction ID" value="UER00197"/>
</dbReference>
<dbReference type="AlphaFoldDB" id="A0A8J8T1A0"/>
<evidence type="ECO:0000256" key="2">
    <source>
        <dbReference type="ARBA" id="ARBA00005099"/>
    </source>
</evidence>
<dbReference type="Pfam" id="PF00266">
    <property type="entry name" value="Aminotran_5"/>
    <property type="match status" value="1"/>
</dbReference>
<dbReference type="FunFam" id="3.40.640.10:FF:000010">
    <property type="entry name" value="Phosphoserine aminotransferase"/>
    <property type="match status" value="1"/>
</dbReference>
<evidence type="ECO:0000256" key="11">
    <source>
        <dbReference type="ARBA" id="ARBA00049007"/>
    </source>
</evidence>
<dbReference type="GO" id="GO:0005737">
    <property type="term" value="C:cytoplasm"/>
    <property type="evidence" value="ECO:0007669"/>
    <property type="project" value="TreeGrafter"/>
</dbReference>
<evidence type="ECO:0000256" key="4">
    <source>
        <dbReference type="ARBA" id="ARBA00013030"/>
    </source>
</evidence>
<keyword evidence="7" id="KW-0808">Transferase</keyword>
<keyword evidence="8" id="KW-0663">Pyridoxal phosphate</keyword>
<gene>
    <name evidence="13" type="ORF">FGO68_gene14374</name>
</gene>
<dbReference type="FunFam" id="3.90.1150.10:FF:000006">
    <property type="entry name" value="Phosphoserine aminotransferase"/>
    <property type="match status" value="1"/>
</dbReference>
<evidence type="ECO:0000256" key="7">
    <source>
        <dbReference type="ARBA" id="ARBA00022679"/>
    </source>
</evidence>
<dbReference type="SUPFAM" id="SSF53383">
    <property type="entry name" value="PLP-dependent transferases"/>
    <property type="match status" value="1"/>
</dbReference>
<feature type="domain" description="Aminotransferase class V" evidence="12">
    <location>
        <begin position="9"/>
        <end position="363"/>
    </location>
</feature>
<keyword evidence="5" id="KW-0032">Aminotransferase</keyword>
<dbReference type="PANTHER" id="PTHR43247">
    <property type="entry name" value="PHOSPHOSERINE AMINOTRANSFERASE"/>
    <property type="match status" value="1"/>
</dbReference>
<dbReference type="InterPro" id="IPR015421">
    <property type="entry name" value="PyrdxlP-dep_Trfase_major"/>
</dbReference>
<evidence type="ECO:0000256" key="10">
    <source>
        <dbReference type="ARBA" id="ARBA00047630"/>
    </source>
</evidence>
<evidence type="ECO:0000256" key="3">
    <source>
        <dbReference type="ARBA" id="ARBA00006904"/>
    </source>
</evidence>
<dbReference type="Gene3D" id="3.40.640.10">
    <property type="entry name" value="Type I PLP-dependent aspartate aminotransferase-like (Major domain)"/>
    <property type="match status" value="1"/>
</dbReference>
<evidence type="ECO:0000256" key="6">
    <source>
        <dbReference type="ARBA" id="ARBA00022605"/>
    </source>
</evidence>
<dbReference type="EC" id="2.6.1.52" evidence="4"/>
<evidence type="ECO:0000256" key="5">
    <source>
        <dbReference type="ARBA" id="ARBA00022576"/>
    </source>
</evidence>
<evidence type="ECO:0000256" key="8">
    <source>
        <dbReference type="ARBA" id="ARBA00022898"/>
    </source>
</evidence>
<dbReference type="NCBIfam" id="NF003764">
    <property type="entry name" value="PRK05355.1"/>
    <property type="match status" value="1"/>
</dbReference>
<dbReference type="InterPro" id="IPR000192">
    <property type="entry name" value="Aminotrans_V_dom"/>
</dbReference>
<dbReference type="InterPro" id="IPR015424">
    <property type="entry name" value="PyrdxlP-dep_Trfase"/>
</dbReference>
<dbReference type="Gene3D" id="3.90.1150.10">
    <property type="entry name" value="Aspartate Aminotransferase, domain 1"/>
    <property type="match status" value="1"/>
</dbReference>
<evidence type="ECO:0000313" key="13">
    <source>
        <dbReference type="EMBL" id="TNV78542.1"/>
    </source>
</evidence>
<evidence type="ECO:0000256" key="1">
    <source>
        <dbReference type="ARBA" id="ARBA00001933"/>
    </source>
</evidence>
<comment type="pathway">
    <text evidence="2">Amino-acid biosynthesis; L-serine biosynthesis; L-serine from 3-phospho-D-glycerate: step 2/3.</text>
</comment>
<keyword evidence="6" id="KW-0028">Amino-acid biosynthesis</keyword>
<dbReference type="PIRSF" id="PIRSF000525">
    <property type="entry name" value="SerC"/>
    <property type="match status" value="1"/>
</dbReference>
<dbReference type="InterPro" id="IPR015422">
    <property type="entry name" value="PyrdxlP-dep_Trfase_small"/>
</dbReference>
<comment type="cofactor">
    <cofactor evidence="1">
        <name>pyridoxal 5'-phosphate</name>
        <dbReference type="ChEBI" id="CHEBI:597326"/>
    </cofactor>
</comment>
<organism evidence="13 14">
    <name type="scientific">Halteria grandinella</name>
    <dbReference type="NCBI Taxonomy" id="5974"/>
    <lineage>
        <taxon>Eukaryota</taxon>
        <taxon>Sar</taxon>
        <taxon>Alveolata</taxon>
        <taxon>Ciliophora</taxon>
        <taxon>Intramacronucleata</taxon>
        <taxon>Spirotrichea</taxon>
        <taxon>Stichotrichia</taxon>
        <taxon>Sporadotrichida</taxon>
        <taxon>Halteriidae</taxon>
        <taxon>Halteria</taxon>
    </lineage>
</organism>
<dbReference type="GO" id="GO:0006564">
    <property type="term" value="P:L-serine biosynthetic process"/>
    <property type="evidence" value="ECO:0007669"/>
    <property type="project" value="UniProtKB-KW"/>
</dbReference>
<sequence>MVESATKKIFNFSAGPCVLPQEVLKQAQAEMLDWRGSGVSVMEMSHRSKEFIEIAETAERDFRELMDLPKTGYQVFFFQGGASMQFSAIPYNLLGGEKKFGQYLTTGAWSESAIKEAKKISSPVEIWPTSGGKFNTVAPSADWQISKEAAYFHYCDNETIHGVEFPQEFPFDLVPEGQPLICDMSSNFCSRPVSWDKYGVVYAGAQKNVGPAGVCISVIRDDLIGTHMRKDTPLLFDWKQFRDAPTKMHNTPACYPIYVAGLNLAYMKRIGGLPHLEAEAKRKSSLLYDFIDASSEYYSNPVDVKYRSRMNIPFRVKKDDKLEAKFLKEAQEHGLIELKGHRSVGGCRASIYNAMPYEGVEALVNFMKKFRDENQ</sequence>